<sequence length="222" mass="24392">MSQTVTQVSVPTNVSLQAQSFSISLPSKGFPDAWLLPSDDQVITKAQWNHEEPPADAPYGDEFTVDWPHSNSAGLFTPSSRGVIGPTIVRHYFGLVGCIIPIASIPMLGETPAMIFTIAGPADAEGKKQFYVYFHNSLDLSATKIYRLSRFATVADFFRNSEPWKVCVPPVSGGEDMAKQELNKFGYSYDEPLKNAIQWGAEYLARKAAGLVVDNVEENSRV</sequence>
<name>A0AAD6YHT5_9AGAR</name>
<gene>
    <name evidence="1" type="ORF">GGX14DRAFT_559529</name>
</gene>
<protein>
    <submittedName>
        <fullName evidence="1">Uncharacterized protein</fullName>
    </submittedName>
</protein>
<keyword evidence="2" id="KW-1185">Reference proteome</keyword>
<comment type="caution">
    <text evidence="1">The sequence shown here is derived from an EMBL/GenBank/DDBJ whole genome shotgun (WGS) entry which is preliminary data.</text>
</comment>
<proteinExistence type="predicted"/>
<reference evidence="1" key="1">
    <citation type="submission" date="2023-03" db="EMBL/GenBank/DDBJ databases">
        <title>Massive genome expansion in bonnet fungi (Mycena s.s.) driven by repeated elements and novel gene families across ecological guilds.</title>
        <authorList>
            <consortium name="Lawrence Berkeley National Laboratory"/>
            <person name="Harder C.B."/>
            <person name="Miyauchi S."/>
            <person name="Viragh M."/>
            <person name="Kuo A."/>
            <person name="Thoen E."/>
            <person name="Andreopoulos B."/>
            <person name="Lu D."/>
            <person name="Skrede I."/>
            <person name="Drula E."/>
            <person name="Henrissat B."/>
            <person name="Morin E."/>
            <person name="Kohler A."/>
            <person name="Barry K."/>
            <person name="LaButti K."/>
            <person name="Morin E."/>
            <person name="Salamov A."/>
            <person name="Lipzen A."/>
            <person name="Mereny Z."/>
            <person name="Hegedus B."/>
            <person name="Baldrian P."/>
            <person name="Stursova M."/>
            <person name="Weitz H."/>
            <person name="Taylor A."/>
            <person name="Grigoriev I.V."/>
            <person name="Nagy L.G."/>
            <person name="Martin F."/>
            <person name="Kauserud H."/>
        </authorList>
    </citation>
    <scope>NUCLEOTIDE SEQUENCE</scope>
    <source>
        <strain evidence="1">9144</strain>
    </source>
</reference>
<accession>A0AAD6YHT5</accession>
<evidence type="ECO:0000313" key="2">
    <source>
        <dbReference type="Proteomes" id="UP001219525"/>
    </source>
</evidence>
<evidence type="ECO:0000313" key="1">
    <source>
        <dbReference type="EMBL" id="KAJ7220738.1"/>
    </source>
</evidence>
<dbReference type="AlphaFoldDB" id="A0AAD6YHT5"/>
<organism evidence="1 2">
    <name type="scientific">Mycena pura</name>
    <dbReference type="NCBI Taxonomy" id="153505"/>
    <lineage>
        <taxon>Eukaryota</taxon>
        <taxon>Fungi</taxon>
        <taxon>Dikarya</taxon>
        <taxon>Basidiomycota</taxon>
        <taxon>Agaricomycotina</taxon>
        <taxon>Agaricomycetes</taxon>
        <taxon>Agaricomycetidae</taxon>
        <taxon>Agaricales</taxon>
        <taxon>Marasmiineae</taxon>
        <taxon>Mycenaceae</taxon>
        <taxon>Mycena</taxon>
    </lineage>
</organism>
<dbReference type="Proteomes" id="UP001219525">
    <property type="component" value="Unassembled WGS sequence"/>
</dbReference>
<dbReference type="EMBL" id="JARJCW010000009">
    <property type="protein sequence ID" value="KAJ7220738.1"/>
    <property type="molecule type" value="Genomic_DNA"/>
</dbReference>